<feature type="domain" description="C2H2-type" evidence="8">
    <location>
        <begin position="38"/>
        <end position="62"/>
    </location>
</feature>
<dbReference type="OrthoDB" id="434647at2759"/>
<keyword evidence="11" id="KW-1185">Reference proteome</keyword>
<dbReference type="SUPFAM" id="SSF57667">
    <property type="entry name" value="beta-beta-alpha zinc fingers"/>
    <property type="match status" value="3"/>
</dbReference>
<evidence type="ECO:0000259" key="9">
    <source>
        <dbReference type="SMART" id="SM00451"/>
    </source>
</evidence>
<dbReference type="InterPro" id="IPR051868">
    <property type="entry name" value="ZN346_ZMAT4"/>
</dbReference>
<dbReference type="AlphaFoldDB" id="A0A833R662"/>
<evidence type="ECO:0000313" key="10">
    <source>
        <dbReference type="EMBL" id="KAF3333933.1"/>
    </source>
</evidence>
<evidence type="ECO:0000259" key="8">
    <source>
        <dbReference type="SMART" id="SM00355"/>
    </source>
</evidence>
<gene>
    <name evidence="10" type="ORF">FCM35_KLT01624</name>
</gene>
<keyword evidence="6" id="KW-0539">Nucleus</keyword>
<evidence type="ECO:0000256" key="7">
    <source>
        <dbReference type="SAM" id="MobiDB-lite"/>
    </source>
</evidence>
<dbReference type="Pfam" id="PF12874">
    <property type="entry name" value="zf-met"/>
    <property type="match status" value="3"/>
</dbReference>
<keyword evidence="3" id="KW-0677">Repeat</keyword>
<feature type="domain" description="C2H2-type" evidence="8">
    <location>
        <begin position="100"/>
        <end position="124"/>
    </location>
</feature>
<evidence type="ECO:0000256" key="4">
    <source>
        <dbReference type="ARBA" id="ARBA00022771"/>
    </source>
</evidence>
<protein>
    <submittedName>
        <fullName evidence="10">Zinc finger matrin-type protein 1-like isoform X1</fullName>
    </submittedName>
</protein>
<dbReference type="InterPro" id="IPR036236">
    <property type="entry name" value="Znf_C2H2_sf"/>
</dbReference>
<keyword evidence="4" id="KW-0863">Zinc-finger</keyword>
<feature type="region of interest" description="Disordered" evidence="7">
    <location>
        <begin position="131"/>
        <end position="187"/>
    </location>
</feature>
<organism evidence="10 11">
    <name type="scientific">Carex littledalei</name>
    <dbReference type="NCBI Taxonomy" id="544730"/>
    <lineage>
        <taxon>Eukaryota</taxon>
        <taxon>Viridiplantae</taxon>
        <taxon>Streptophyta</taxon>
        <taxon>Embryophyta</taxon>
        <taxon>Tracheophyta</taxon>
        <taxon>Spermatophyta</taxon>
        <taxon>Magnoliopsida</taxon>
        <taxon>Liliopsida</taxon>
        <taxon>Poales</taxon>
        <taxon>Cyperaceae</taxon>
        <taxon>Cyperoideae</taxon>
        <taxon>Cariceae</taxon>
        <taxon>Carex</taxon>
        <taxon>Carex subgen. Euthyceras</taxon>
    </lineage>
</organism>
<dbReference type="SMART" id="SM00451">
    <property type="entry name" value="ZnF_U1"/>
    <property type="match status" value="3"/>
</dbReference>
<sequence>MGQQTVYSANASTPNKKFKRKKNSTPSAVKAPTVAQSVYCDVCKITCNTQEMYNNHVSGKKHNKNIKNLTAGDIPIQFVPASTSPGTQTPGTNDNDKQFVYCDICKITCNTLEMYNNHVSGKKHNKKINNLTTGDRPIQFVPATSTSPGTQTLATNDNGQEHVPASSQMEPKPKTKSKSVSKEDLETKKRKVLESGANGDAVKVCDLCNIVVNGPKVFEYHCKGQKHKSMVKKQVDHLGDSAVEHDSVAPDVVSA</sequence>
<name>A0A833R662_9POAL</name>
<evidence type="ECO:0000256" key="3">
    <source>
        <dbReference type="ARBA" id="ARBA00022737"/>
    </source>
</evidence>
<feature type="compositionally biased region" description="Polar residues" evidence="7">
    <location>
        <begin position="142"/>
        <end position="158"/>
    </location>
</feature>
<dbReference type="GO" id="GO:0008270">
    <property type="term" value="F:zinc ion binding"/>
    <property type="evidence" value="ECO:0007669"/>
    <property type="project" value="UniProtKB-KW"/>
</dbReference>
<evidence type="ECO:0000256" key="1">
    <source>
        <dbReference type="ARBA" id="ARBA00004123"/>
    </source>
</evidence>
<evidence type="ECO:0000256" key="2">
    <source>
        <dbReference type="ARBA" id="ARBA00022723"/>
    </source>
</evidence>
<dbReference type="PANTHER" id="PTHR46144:SF6">
    <property type="entry name" value="C2H2-TYPE DOMAIN-CONTAINING PROTEIN"/>
    <property type="match status" value="1"/>
</dbReference>
<accession>A0A833R662</accession>
<dbReference type="EMBL" id="SWLB01000010">
    <property type="protein sequence ID" value="KAF3333933.1"/>
    <property type="molecule type" value="Genomic_DNA"/>
</dbReference>
<dbReference type="PANTHER" id="PTHR46144">
    <property type="entry name" value="ZINC FINGER PROTEIN 385B-LIKE"/>
    <property type="match status" value="1"/>
</dbReference>
<reference evidence="10" key="1">
    <citation type="submission" date="2020-01" db="EMBL/GenBank/DDBJ databases">
        <title>Genome sequence of Kobresia littledalei, the first chromosome-level genome in the family Cyperaceae.</title>
        <authorList>
            <person name="Qu G."/>
        </authorList>
    </citation>
    <scope>NUCLEOTIDE SEQUENCE</scope>
    <source>
        <strain evidence="10">C.B.Clarke</strain>
        <tissue evidence="10">Leaf</tissue>
    </source>
</reference>
<dbReference type="InterPro" id="IPR003604">
    <property type="entry name" value="Matrin/U1-like-C_Znf_C2H2"/>
</dbReference>
<keyword evidence="5" id="KW-0862">Zinc</keyword>
<comment type="subcellular location">
    <subcellularLocation>
        <location evidence="1">Nucleus</location>
    </subcellularLocation>
</comment>
<feature type="domain" description="U1-type" evidence="9">
    <location>
        <begin position="200"/>
        <end position="234"/>
    </location>
</feature>
<dbReference type="Proteomes" id="UP000623129">
    <property type="component" value="Unassembled WGS sequence"/>
</dbReference>
<feature type="domain" description="C2H2-type" evidence="8">
    <location>
        <begin position="203"/>
        <end position="227"/>
    </location>
</feature>
<dbReference type="SMART" id="SM00355">
    <property type="entry name" value="ZnF_C2H2"/>
    <property type="match status" value="3"/>
</dbReference>
<evidence type="ECO:0000313" key="11">
    <source>
        <dbReference type="Proteomes" id="UP000623129"/>
    </source>
</evidence>
<feature type="region of interest" description="Disordered" evidence="7">
    <location>
        <begin position="1"/>
        <end position="29"/>
    </location>
</feature>
<dbReference type="InterPro" id="IPR013087">
    <property type="entry name" value="Znf_C2H2_type"/>
</dbReference>
<keyword evidence="2" id="KW-0479">Metal-binding</keyword>
<dbReference type="Gene3D" id="3.30.160.60">
    <property type="entry name" value="Classic Zinc Finger"/>
    <property type="match status" value="3"/>
</dbReference>
<feature type="domain" description="U1-type" evidence="9">
    <location>
        <begin position="97"/>
        <end position="131"/>
    </location>
</feature>
<comment type="caution">
    <text evidence="10">The sequence shown here is derived from an EMBL/GenBank/DDBJ whole genome shotgun (WGS) entry which is preliminary data.</text>
</comment>
<dbReference type="GO" id="GO:0005634">
    <property type="term" value="C:nucleus"/>
    <property type="evidence" value="ECO:0007669"/>
    <property type="project" value="UniProtKB-SubCell"/>
</dbReference>
<proteinExistence type="predicted"/>
<feature type="compositionally biased region" description="Polar residues" evidence="7">
    <location>
        <begin position="1"/>
        <end position="15"/>
    </location>
</feature>
<dbReference type="GO" id="GO:0003676">
    <property type="term" value="F:nucleic acid binding"/>
    <property type="evidence" value="ECO:0007669"/>
    <property type="project" value="InterPro"/>
</dbReference>
<evidence type="ECO:0000256" key="5">
    <source>
        <dbReference type="ARBA" id="ARBA00022833"/>
    </source>
</evidence>
<evidence type="ECO:0000256" key="6">
    <source>
        <dbReference type="ARBA" id="ARBA00023242"/>
    </source>
</evidence>
<feature type="domain" description="U1-type" evidence="9">
    <location>
        <begin position="35"/>
        <end position="69"/>
    </location>
</feature>